<protein>
    <submittedName>
        <fullName evidence="1">Uncharacterized protein</fullName>
    </submittedName>
</protein>
<gene>
    <name evidence="1" type="ORF">K488DRAFT_82397</name>
</gene>
<reference evidence="1" key="2">
    <citation type="journal article" date="2022" name="New Phytol.">
        <title>Evolutionary transition to the ectomycorrhizal habit in the genomes of a hyperdiverse lineage of mushroom-forming fungi.</title>
        <authorList>
            <person name="Looney B."/>
            <person name="Miyauchi S."/>
            <person name="Morin E."/>
            <person name="Drula E."/>
            <person name="Courty P.E."/>
            <person name="Kohler A."/>
            <person name="Kuo A."/>
            <person name="LaButti K."/>
            <person name="Pangilinan J."/>
            <person name="Lipzen A."/>
            <person name="Riley R."/>
            <person name="Andreopoulos W."/>
            <person name="He G."/>
            <person name="Johnson J."/>
            <person name="Nolan M."/>
            <person name="Tritt A."/>
            <person name="Barry K.W."/>
            <person name="Grigoriev I.V."/>
            <person name="Nagy L.G."/>
            <person name="Hibbett D."/>
            <person name="Henrissat B."/>
            <person name="Matheny P.B."/>
            <person name="Labbe J."/>
            <person name="Martin F.M."/>
        </authorList>
    </citation>
    <scope>NUCLEOTIDE SEQUENCE</scope>
    <source>
        <strain evidence="1">EC-137</strain>
    </source>
</reference>
<evidence type="ECO:0000313" key="2">
    <source>
        <dbReference type="Proteomes" id="UP000814128"/>
    </source>
</evidence>
<comment type="caution">
    <text evidence="1">The sequence shown here is derived from an EMBL/GenBank/DDBJ whole genome shotgun (WGS) entry which is preliminary data.</text>
</comment>
<keyword evidence="2" id="KW-1185">Reference proteome</keyword>
<dbReference type="Proteomes" id="UP000814128">
    <property type="component" value="Unassembled WGS sequence"/>
</dbReference>
<reference evidence="1" key="1">
    <citation type="submission" date="2021-02" db="EMBL/GenBank/DDBJ databases">
        <authorList>
            <consortium name="DOE Joint Genome Institute"/>
            <person name="Ahrendt S."/>
            <person name="Looney B.P."/>
            <person name="Miyauchi S."/>
            <person name="Morin E."/>
            <person name="Drula E."/>
            <person name="Courty P.E."/>
            <person name="Chicoki N."/>
            <person name="Fauchery L."/>
            <person name="Kohler A."/>
            <person name="Kuo A."/>
            <person name="Labutti K."/>
            <person name="Pangilinan J."/>
            <person name="Lipzen A."/>
            <person name="Riley R."/>
            <person name="Andreopoulos W."/>
            <person name="He G."/>
            <person name="Johnson J."/>
            <person name="Barry K.W."/>
            <person name="Grigoriev I.V."/>
            <person name="Nagy L."/>
            <person name="Hibbett D."/>
            <person name="Henrissat B."/>
            <person name="Matheny P.B."/>
            <person name="Labbe J."/>
            <person name="Martin F."/>
        </authorList>
    </citation>
    <scope>NUCLEOTIDE SEQUENCE</scope>
    <source>
        <strain evidence="1">EC-137</strain>
    </source>
</reference>
<accession>A0ACB8QW95</accession>
<organism evidence="1 2">
    <name type="scientific">Vararia minispora EC-137</name>
    <dbReference type="NCBI Taxonomy" id="1314806"/>
    <lineage>
        <taxon>Eukaryota</taxon>
        <taxon>Fungi</taxon>
        <taxon>Dikarya</taxon>
        <taxon>Basidiomycota</taxon>
        <taxon>Agaricomycotina</taxon>
        <taxon>Agaricomycetes</taxon>
        <taxon>Russulales</taxon>
        <taxon>Lachnocladiaceae</taxon>
        <taxon>Vararia</taxon>
    </lineage>
</organism>
<sequence>MKFVFSAATVTAFVAGVAASNITINTPTGTNSAIQCQAYQVTWTGGTAPYDIRLLDSSQSFVEELGSSVQSSPLVWTVNEASGGSYILTISDAGGNTATTGVFQIETSSSTSCLSSAVSVGAASATGSSASTATGSTSKTSTASTSTTKSSSSTSTTASSSSSSTSSSSTSGASAVSAGIFTPLFAAMLAFLA</sequence>
<evidence type="ECO:0000313" key="1">
    <source>
        <dbReference type="EMBL" id="KAI0036131.1"/>
    </source>
</evidence>
<proteinExistence type="predicted"/>
<name>A0ACB8QW95_9AGAM</name>
<dbReference type="EMBL" id="MU273475">
    <property type="protein sequence ID" value="KAI0036131.1"/>
    <property type="molecule type" value="Genomic_DNA"/>
</dbReference>